<gene>
    <name evidence="3" type="ORF">ACFSX5_00940</name>
</gene>
<feature type="region of interest" description="Disordered" evidence="1">
    <location>
        <begin position="35"/>
        <end position="58"/>
    </location>
</feature>
<evidence type="ECO:0000313" key="3">
    <source>
        <dbReference type="EMBL" id="MFD2646354.1"/>
    </source>
</evidence>
<dbReference type="PROSITE" id="PS51781">
    <property type="entry name" value="SH3B"/>
    <property type="match status" value="1"/>
</dbReference>
<reference evidence="4" key="1">
    <citation type="journal article" date="2019" name="Int. J. Syst. Evol. Microbiol.">
        <title>The Global Catalogue of Microorganisms (GCM) 10K type strain sequencing project: providing services to taxonomists for standard genome sequencing and annotation.</title>
        <authorList>
            <consortium name="The Broad Institute Genomics Platform"/>
            <consortium name="The Broad Institute Genome Sequencing Center for Infectious Disease"/>
            <person name="Wu L."/>
            <person name="Ma J."/>
        </authorList>
    </citation>
    <scope>NUCLEOTIDE SEQUENCE [LARGE SCALE GENOMIC DNA]</scope>
    <source>
        <strain evidence="4">CCM 7427</strain>
    </source>
</reference>
<dbReference type="Pfam" id="PF08239">
    <property type="entry name" value="SH3_3"/>
    <property type="match status" value="1"/>
</dbReference>
<protein>
    <submittedName>
        <fullName evidence="3">SH3 domain-containing protein</fullName>
    </submittedName>
</protein>
<evidence type="ECO:0000256" key="1">
    <source>
        <dbReference type="SAM" id="MobiDB-lite"/>
    </source>
</evidence>
<dbReference type="RefSeq" id="WP_386830903.1">
    <property type="nucleotide sequence ID" value="NZ_JBHUNP010000001.1"/>
</dbReference>
<dbReference type="Proteomes" id="UP001597521">
    <property type="component" value="Unassembled WGS sequence"/>
</dbReference>
<comment type="caution">
    <text evidence="3">The sequence shown here is derived from an EMBL/GenBank/DDBJ whole genome shotgun (WGS) entry which is preliminary data.</text>
</comment>
<dbReference type="Gene3D" id="2.30.30.40">
    <property type="entry name" value="SH3 Domains"/>
    <property type="match status" value="1"/>
</dbReference>
<dbReference type="InterPro" id="IPR003646">
    <property type="entry name" value="SH3-like_bac-type"/>
</dbReference>
<keyword evidence="4" id="KW-1185">Reference proteome</keyword>
<evidence type="ECO:0000259" key="2">
    <source>
        <dbReference type="PROSITE" id="PS51781"/>
    </source>
</evidence>
<evidence type="ECO:0000313" key="4">
    <source>
        <dbReference type="Proteomes" id="UP001597521"/>
    </source>
</evidence>
<accession>A0ABW5QFU1</accession>
<dbReference type="EMBL" id="JBHUNP010000001">
    <property type="protein sequence ID" value="MFD2646354.1"/>
    <property type="molecule type" value="Genomic_DNA"/>
</dbReference>
<feature type="domain" description="SH3b" evidence="2">
    <location>
        <begin position="58"/>
        <end position="121"/>
    </location>
</feature>
<sequence>MARKKQKSRLLGWVLLGLVALGVFQSGIFELGEKGRPKGSSGNAAQSVAATKPPAPLSAPRFVNVASLNVRHTPSPSGELIIALPRGTALRVLERQNGWLLVDLNPTLEGWVAEHLTTTQVPQQRYMPPAPVPASR</sequence>
<organism evidence="3 4">
    <name type="scientific">Devosia albogilva</name>
    <dbReference type="NCBI Taxonomy" id="429726"/>
    <lineage>
        <taxon>Bacteria</taxon>
        <taxon>Pseudomonadati</taxon>
        <taxon>Pseudomonadota</taxon>
        <taxon>Alphaproteobacteria</taxon>
        <taxon>Hyphomicrobiales</taxon>
        <taxon>Devosiaceae</taxon>
        <taxon>Devosia</taxon>
    </lineage>
</organism>
<proteinExistence type="predicted"/>
<feature type="compositionally biased region" description="Polar residues" evidence="1">
    <location>
        <begin position="40"/>
        <end position="49"/>
    </location>
</feature>
<name>A0ABW5QFU1_9HYPH</name>